<keyword evidence="5" id="KW-1185">Reference proteome</keyword>
<dbReference type="PANTHER" id="PTHR21363:SF0">
    <property type="entry name" value="PREPHENATE DEHYDROGENASE [NADP(+)]"/>
    <property type="match status" value="1"/>
</dbReference>
<dbReference type="PROSITE" id="PS51176">
    <property type="entry name" value="PDH_ADH"/>
    <property type="match status" value="1"/>
</dbReference>
<dbReference type="Proteomes" id="UP000567922">
    <property type="component" value="Unassembled WGS sequence"/>
</dbReference>
<dbReference type="Pfam" id="PF02153">
    <property type="entry name" value="PDH_N"/>
    <property type="match status" value="1"/>
</dbReference>
<evidence type="ECO:0000259" key="3">
    <source>
        <dbReference type="PROSITE" id="PS51176"/>
    </source>
</evidence>
<dbReference type="GO" id="GO:0006571">
    <property type="term" value="P:tyrosine biosynthetic process"/>
    <property type="evidence" value="ECO:0007669"/>
    <property type="project" value="InterPro"/>
</dbReference>
<feature type="domain" description="Prephenate/arogenate dehydrogenase" evidence="3">
    <location>
        <begin position="3"/>
        <end position="286"/>
    </location>
</feature>
<dbReference type="SUPFAM" id="SSF51735">
    <property type="entry name" value="NAD(P)-binding Rossmann-fold domains"/>
    <property type="match status" value="1"/>
</dbReference>
<dbReference type="EC" id="1.3.1.12" evidence="4"/>
<dbReference type="Gene3D" id="1.10.3660.10">
    <property type="entry name" value="6-phosphogluconate dehydrogenase C-terminal like domain"/>
    <property type="match status" value="1"/>
</dbReference>
<dbReference type="GO" id="GO:0070403">
    <property type="term" value="F:NAD+ binding"/>
    <property type="evidence" value="ECO:0007669"/>
    <property type="project" value="InterPro"/>
</dbReference>
<dbReference type="GO" id="GO:0004665">
    <property type="term" value="F:prephenate dehydrogenase (NADP+) activity"/>
    <property type="evidence" value="ECO:0007669"/>
    <property type="project" value="InterPro"/>
</dbReference>
<dbReference type="GO" id="GO:0008977">
    <property type="term" value="F:prephenate dehydrogenase (NAD+) activity"/>
    <property type="evidence" value="ECO:0007669"/>
    <property type="project" value="UniProtKB-EC"/>
</dbReference>
<dbReference type="InterPro" id="IPR003099">
    <property type="entry name" value="Prephen_DH"/>
</dbReference>
<evidence type="ECO:0000256" key="2">
    <source>
        <dbReference type="ARBA" id="ARBA00023002"/>
    </source>
</evidence>
<dbReference type="Pfam" id="PF20463">
    <property type="entry name" value="PDH_C"/>
    <property type="match status" value="1"/>
</dbReference>
<dbReference type="Gene3D" id="3.40.50.720">
    <property type="entry name" value="NAD(P)-binding Rossmann-like Domain"/>
    <property type="match status" value="1"/>
</dbReference>
<dbReference type="InterPro" id="IPR050812">
    <property type="entry name" value="Preph/Arog_dehydrog"/>
</dbReference>
<evidence type="ECO:0000256" key="1">
    <source>
        <dbReference type="ARBA" id="ARBA00007964"/>
    </source>
</evidence>
<gene>
    <name evidence="4" type="ORF">FHU29_002349</name>
</gene>
<proteinExistence type="inferred from homology"/>
<evidence type="ECO:0000313" key="4">
    <source>
        <dbReference type="EMBL" id="MBB3037900.1"/>
    </source>
</evidence>
<evidence type="ECO:0000313" key="5">
    <source>
        <dbReference type="Proteomes" id="UP000567922"/>
    </source>
</evidence>
<accession>A0A839RN12</accession>
<reference evidence="4 5" key="1">
    <citation type="submission" date="2020-08" db="EMBL/GenBank/DDBJ databases">
        <title>Sequencing the genomes of 1000 actinobacteria strains.</title>
        <authorList>
            <person name="Klenk H.-P."/>
        </authorList>
    </citation>
    <scope>NUCLEOTIDE SEQUENCE [LARGE SCALE GENOMIC DNA]</scope>
    <source>
        <strain evidence="4 5">DSM 45258</strain>
    </source>
</reference>
<dbReference type="EMBL" id="JACHWS010000002">
    <property type="protein sequence ID" value="MBB3037900.1"/>
    <property type="molecule type" value="Genomic_DNA"/>
</dbReference>
<dbReference type="PANTHER" id="PTHR21363">
    <property type="entry name" value="PREPHENATE DEHYDROGENASE"/>
    <property type="match status" value="1"/>
</dbReference>
<comment type="similarity">
    <text evidence="1">Belongs to the prephenate/arogenate dehydrogenase family.</text>
</comment>
<dbReference type="SUPFAM" id="SSF48179">
    <property type="entry name" value="6-phosphogluconate dehydrogenase C-terminal domain-like"/>
    <property type="match status" value="1"/>
</dbReference>
<dbReference type="RefSeq" id="WP_269747852.1">
    <property type="nucleotide sequence ID" value="NZ_BDDI01000013.1"/>
</dbReference>
<dbReference type="InterPro" id="IPR046825">
    <property type="entry name" value="PDH_C"/>
</dbReference>
<keyword evidence="2 4" id="KW-0560">Oxidoreductase</keyword>
<organism evidence="4 5">
    <name type="scientific">Hoyosella altamirensis</name>
    <dbReference type="NCBI Taxonomy" id="616997"/>
    <lineage>
        <taxon>Bacteria</taxon>
        <taxon>Bacillati</taxon>
        <taxon>Actinomycetota</taxon>
        <taxon>Actinomycetes</taxon>
        <taxon>Mycobacteriales</taxon>
        <taxon>Hoyosellaceae</taxon>
        <taxon>Hoyosella</taxon>
    </lineage>
</organism>
<dbReference type="InterPro" id="IPR046826">
    <property type="entry name" value="PDH_N"/>
</dbReference>
<dbReference type="NCBIfam" id="NF005108">
    <property type="entry name" value="PRK06545.1-6"/>
    <property type="match status" value="1"/>
</dbReference>
<dbReference type="InterPro" id="IPR036291">
    <property type="entry name" value="NAD(P)-bd_dom_sf"/>
</dbReference>
<name>A0A839RN12_9ACTN</name>
<sequence>MSVPVCVLGLGLIGGSLMRAARAAGRSVYGYNRSGGPVAAAQADGYDVSSDLGAVLSRAQAEGALLVVAVPMPAVNTVLQAIATTARDCPLTDVVSVKGPVADLVRDHGLDGRYVGGHPMAGTAESGWAAGFAELFRGATWVVSADEGRDPVVWAEVARLALDCGAAVVPAESQEHDDAAARISHLPHLFAETLALSGVRGGNLTLALAAGSFRDGTRVAGTSPALVDAMCEANAAALLRVLDEALETLAAARTALAAGSTSELTESGFAAHQKYLERGGRPSITGIVPGDHEWLARLRDAGRRGEALLTLPREVS</sequence>
<comment type="caution">
    <text evidence="4">The sequence shown here is derived from an EMBL/GenBank/DDBJ whole genome shotgun (WGS) entry which is preliminary data.</text>
</comment>
<protein>
    <submittedName>
        <fullName evidence="4">Prephenate dehydrogenase</fullName>
        <ecNumber evidence="4">1.3.1.12</ecNumber>
    </submittedName>
</protein>
<dbReference type="AlphaFoldDB" id="A0A839RN12"/>
<dbReference type="InterPro" id="IPR008927">
    <property type="entry name" value="6-PGluconate_DH-like_C_sf"/>
</dbReference>